<feature type="region of interest" description="Disordered" evidence="1">
    <location>
        <begin position="108"/>
        <end position="160"/>
    </location>
</feature>
<name>A0A2N8UL58_9BASI</name>
<feature type="compositionally biased region" description="Gly residues" evidence="1">
    <location>
        <begin position="65"/>
        <end position="84"/>
    </location>
</feature>
<gene>
    <name evidence="3" type="ORF">SRS1_16273</name>
</gene>
<reference evidence="3 4" key="1">
    <citation type="submission" date="2017-02" db="EMBL/GenBank/DDBJ databases">
        <authorList>
            <person name="Peterson S.W."/>
        </authorList>
    </citation>
    <scope>NUCLEOTIDE SEQUENCE [LARGE SCALE GENOMIC DNA]</scope>
    <source>
        <strain evidence="3 4">SRS1_H2-8</strain>
    </source>
</reference>
<keyword evidence="2" id="KW-1133">Transmembrane helix</keyword>
<organism evidence="3 4">
    <name type="scientific">Sporisorium reilianum f. sp. reilianum</name>
    <dbReference type="NCBI Taxonomy" id="72559"/>
    <lineage>
        <taxon>Eukaryota</taxon>
        <taxon>Fungi</taxon>
        <taxon>Dikarya</taxon>
        <taxon>Basidiomycota</taxon>
        <taxon>Ustilaginomycotina</taxon>
        <taxon>Ustilaginomycetes</taxon>
        <taxon>Ustilaginales</taxon>
        <taxon>Ustilaginaceae</taxon>
        <taxon>Sporisorium</taxon>
    </lineage>
</organism>
<dbReference type="AlphaFoldDB" id="A0A2N8UL58"/>
<protein>
    <submittedName>
        <fullName evidence="3">Uncharacterized protein</fullName>
    </submittedName>
</protein>
<feature type="region of interest" description="Disordered" evidence="1">
    <location>
        <begin position="63"/>
        <end position="90"/>
    </location>
</feature>
<feature type="transmembrane region" description="Helical" evidence="2">
    <location>
        <begin position="25"/>
        <end position="44"/>
    </location>
</feature>
<evidence type="ECO:0000256" key="2">
    <source>
        <dbReference type="SAM" id="Phobius"/>
    </source>
</evidence>
<dbReference type="EMBL" id="LT795071">
    <property type="protein sequence ID" value="SJX65645.1"/>
    <property type="molecule type" value="Genomic_DNA"/>
</dbReference>
<evidence type="ECO:0000256" key="1">
    <source>
        <dbReference type="SAM" id="MobiDB-lite"/>
    </source>
</evidence>
<dbReference type="Proteomes" id="UP000239563">
    <property type="component" value="Chromosome XVIII"/>
</dbReference>
<accession>A0A2N8UL58</accession>
<evidence type="ECO:0000313" key="3">
    <source>
        <dbReference type="EMBL" id="SJX65645.1"/>
    </source>
</evidence>
<sequence>MPSTSLLQHTIGRRASGETESSSLLPLWIILGVGVALAIGWFALSSCLGDNAREALGERIRGLFSRGGGGGGGGGGAGSGGAGGSRSAYGRMRDDEAEAFDINAAEHDLYDDYDAPHQPYDRYSSYPPTADASGSGSGSAGAGTSKYDDVEDDIYDHRRP</sequence>
<keyword evidence="2" id="KW-0472">Membrane</keyword>
<proteinExistence type="predicted"/>
<keyword evidence="2" id="KW-0812">Transmembrane</keyword>
<evidence type="ECO:0000313" key="4">
    <source>
        <dbReference type="Proteomes" id="UP000239563"/>
    </source>
</evidence>